<dbReference type="PIRSF" id="PIRSF003180">
    <property type="entry name" value="DiGMPpdiest_YuxH"/>
    <property type="match status" value="1"/>
</dbReference>
<dbReference type="SUPFAM" id="SSF109604">
    <property type="entry name" value="HD-domain/PDEase-like"/>
    <property type="match status" value="1"/>
</dbReference>
<gene>
    <name evidence="3" type="ORF">GWK41_05725</name>
</gene>
<dbReference type="Proteomes" id="UP000772812">
    <property type="component" value="Unassembled WGS sequence"/>
</dbReference>
<sequence length="406" mass="47026">MKEVYLGRQPILDRDIKIIGYELLFRDKEDNFAVIKDSIEATARVIMNLLTYMDFKEVIDNKLGFINVTPEFIEGELIDLLPENRIVLEISNIERVNKFVLDSIIKVKEKGYKIALDNVRFTELITPLLQNVDYIKLNIKNFNDIQLKEVVDFLKRYSVKLIAVKVETEKDFLFTKELGFDYFQGFFFERPTIKREKKLSSYKVALLNILRLAILEKDINDIEKIIKGYPDLAYKLLRYVNSPFFYLRNRISTMKQALSILGYTNIQKWAILQLFASEGGDIKSNPLLERAVIRGKMMEILTSKITSNINKIEKSYIVGMLSLLDAVLHRPIEDILEGLYLDNEIKQAILENKGDLGNILGSIVSLEKDQIDTAKDYLKNVNLGIEDLLSAELEAITFYENFMETQ</sequence>
<accession>A0ABS1GI03</accession>
<dbReference type="SUPFAM" id="SSF141868">
    <property type="entry name" value="EAL domain-like"/>
    <property type="match status" value="1"/>
</dbReference>
<evidence type="ECO:0000259" key="2">
    <source>
        <dbReference type="PROSITE" id="PS51833"/>
    </source>
</evidence>
<feature type="domain" description="HDOD" evidence="2">
    <location>
        <begin position="199"/>
        <end position="387"/>
    </location>
</feature>
<dbReference type="Gene3D" id="3.20.20.450">
    <property type="entry name" value="EAL domain"/>
    <property type="match status" value="1"/>
</dbReference>
<dbReference type="InterPro" id="IPR035919">
    <property type="entry name" value="EAL_sf"/>
</dbReference>
<protein>
    <submittedName>
        <fullName evidence="3">EAL domain-containing protein</fullName>
    </submittedName>
</protein>
<proteinExistence type="predicted"/>
<dbReference type="SMART" id="SM00052">
    <property type="entry name" value="EAL"/>
    <property type="match status" value="1"/>
</dbReference>
<dbReference type="PANTHER" id="PTHR33525:SF4">
    <property type="entry name" value="CYCLIC DI-GMP PHOSPHODIESTERASE CDGJ"/>
    <property type="match status" value="1"/>
</dbReference>
<dbReference type="Pfam" id="PF00563">
    <property type="entry name" value="EAL"/>
    <property type="match status" value="1"/>
</dbReference>
<dbReference type="EMBL" id="JAACYA010000002">
    <property type="protein sequence ID" value="MBK3332559.1"/>
    <property type="molecule type" value="Genomic_DNA"/>
</dbReference>
<evidence type="ECO:0000313" key="3">
    <source>
        <dbReference type="EMBL" id="MBK3332559.1"/>
    </source>
</evidence>
<dbReference type="InterPro" id="IPR001633">
    <property type="entry name" value="EAL_dom"/>
</dbReference>
<dbReference type="Gene3D" id="1.10.3210.10">
    <property type="entry name" value="Hypothetical protein af1432"/>
    <property type="match status" value="1"/>
</dbReference>
<dbReference type="PROSITE" id="PS50883">
    <property type="entry name" value="EAL"/>
    <property type="match status" value="1"/>
</dbReference>
<dbReference type="InterPro" id="IPR052340">
    <property type="entry name" value="RNase_Y/CdgJ"/>
</dbReference>
<keyword evidence="4" id="KW-1185">Reference proteome</keyword>
<dbReference type="InterPro" id="IPR013976">
    <property type="entry name" value="HDOD"/>
</dbReference>
<evidence type="ECO:0000313" key="4">
    <source>
        <dbReference type="Proteomes" id="UP000772812"/>
    </source>
</evidence>
<dbReference type="InterPro" id="IPR014408">
    <property type="entry name" value="dGMP_Pdiesterase_EAL/HD-GYP"/>
</dbReference>
<evidence type="ECO:0000259" key="1">
    <source>
        <dbReference type="PROSITE" id="PS50883"/>
    </source>
</evidence>
<reference evidence="3 4" key="1">
    <citation type="journal article" date="2021" name="Syst. Appl. Microbiol.">
        <title>Persephonella atlantica sp. nov.: How to adapt to physico-chemical gradients in high temperature hydrothermal habitats.</title>
        <authorList>
            <person name="Francois D.X."/>
            <person name="Godfroy A."/>
            <person name="Mathien C."/>
            <person name="Aube J."/>
            <person name="Cathalot C."/>
            <person name="Lesongeur F."/>
            <person name="L'Haridon S."/>
            <person name="Philippon X."/>
            <person name="Roussel E.G."/>
        </authorList>
    </citation>
    <scope>NUCLEOTIDE SEQUENCE [LARGE SCALE GENOMIC DNA]</scope>
    <source>
        <strain evidence="3 4">MO1340</strain>
    </source>
</reference>
<organism evidence="3 4">
    <name type="scientific">Persephonella atlantica</name>
    <dbReference type="NCBI Taxonomy" id="2699429"/>
    <lineage>
        <taxon>Bacteria</taxon>
        <taxon>Pseudomonadati</taxon>
        <taxon>Aquificota</taxon>
        <taxon>Aquificia</taxon>
        <taxon>Aquificales</taxon>
        <taxon>Hydrogenothermaceae</taxon>
        <taxon>Persephonella</taxon>
    </lineage>
</organism>
<dbReference type="Pfam" id="PF08668">
    <property type="entry name" value="HDOD"/>
    <property type="match status" value="1"/>
</dbReference>
<dbReference type="PROSITE" id="PS51833">
    <property type="entry name" value="HDOD"/>
    <property type="match status" value="1"/>
</dbReference>
<name>A0ABS1GI03_9AQUI</name>
<feature type="domain" description="EAL" evidence="1">
    <location>
        <begin position="1"/>
        <end position="205"/>
    </location>
</feature>
<dbReference type="PANTHER" id="PTHR33525">
    <property type="match status" value="1"/>
</dbReference>
<comment type="caution">
    <text evidence="3">The sequence shown here is derived from an EMBL/GenBank/DDBJ whole genome shotgun (WGS) entry which is preliminary data.</text>
</comment>
<dbReference type="RefSeq" id="WP_200673984.1">
    <property type="nucleotide sequence ID" value="NZ_JAACYA010000002.1"/>
</dbReference>